<dbReference type="InParanoid" id="J0D3V3"/>
<dbReference type="Proteomes" id="UP000006514">
    <property type="component" value="Unassembled WGS sequence"/>
</dbReference>
<gene>
    <name evidence="2" type="ORF">AURDEDRAFT_177546</name>
</gene>
<proteinExistence type="predicted"/>
<dbReference type="EMBL" id="JH688266">
    <property type="protein sequence ID" value="EJD33372.1"/>
    <property type="molecule type" value="Genomic_DNA"/>
</dbReference>
<dbReference type="AlphaFoldDB" id="J0D3V3"/>
<protein>
    <submittedName>
        <fullName evidence="2">Uncharacterized protein</fullName>
    </submittedName>
</protein>
<keyword evidence="3" id="KW-1185">Reference proteome</keyword>
<evidence type="ECO:0000313" key="3">
    <source>
        <dbReference type="Proteomes" id="UP000006514"/>
    </source>
</evidence>
<accession>J0D3V3</accession>
<feature type="region of interest" description="Disordered" evidence="1">
    <location>
        <begin position="37"/>
        <end position="62"/>
    </location>
</feature>
<dbReference type="KEGG" id="adl:AURDEDRAFT_177546"/>
<organism evidence="2 3">
    <name type="scientific">Auricularia subglabra (strain TFB-10046 / SS5)</name>
    <name type="common">White-rot fungus</name>
    <name type="synonym">Auricularia delicata (strain TFB10046)</name>
    <dbReference type="NCBI Taxonomy" id="717982"/>
    <lineage>
        <taxon>Eukaryota</taxon>
        <taxon>Fungi</taxon>
        <taxon>Dikarya</taxon>
        <taxon>Basidiomycota</taxon>
        <taxon>Agaricomycotina</taxon>
        <taxon>Agaricomycetes</taxon>
        <taxon>Auriculariales</taxon>
        <taxon>Auriculariaceae</taxon>
        <taxon>Auricularia</taxon>
    </lineage>
</organism>
<reference evidence="3" key="1">
    <citation type="journal article" date="2012" name="Science">
        <title>The Paleozoic origin of enzymatic lignin decomposition reconstructed from 31 fungal genomes.</title>
        <authorList>
            <person name="Floudas D."/>
            <person name="Binder M."/>
            <person name="Riley R."/>
            <person name="Barry K."/>
            <person name="Blanchette R.A."/>
            <person name="Henrissat B."/>
            <person name="Martinez A.T."/>
            <person name="Otillar R."/>
            <person name="Spatafora J.W."/>
            <person name="Yadav J.S."/>
            <person name="Aerts A."/>
            <person name="Benoit I."/>
            <person name="Boyd A."/>
            <person name="Carlson A."/>
            <person name="Copeland A."/>
            <person name="Coutinho P.M."/>
            <person name="de Vries R.P."/>
            <person name="Ferreira P."/>
            <person name="Findley K."/>
            <person name="Foster B."/>
            <person name="Gaskell J."/>
            <person name="Glotzer D."/>
            <person name="Gorecki P."/>
            <person name="Heitman J."/>
            <person name="Hesse C."/>
            <person name="Hori C."/>
            <person name="Igarashi K."/>
            <person name="Jurgens J.A."/>
            <person name="Kallen N."/>
            <person name="Kersten P."/>
            <person name="Kohler A."/>
            <person name="Kuees U."/>
            <person name="Kumar T.K.A."/>
            <person name="Kuo A."/>
            <person name="LaButti K."/>
            <person name="Larrondo L.F."/>
            <person name="Lindquist E."/>
            <person name="Ling A."/>
            <person name="Lombard V."/>
            <person name="Lucas S."/>
            <person name="Lundell T."/>
            <person name="Martin R."/>
            <person name="McLaughlin D.J."/>
            <person name="Morgenstern I."/>
            <person name="Morin E."/>
            <person name="Murat C."/>
            <person name="Nagy L.G."/>
            <person name="Nolan M."/>
            <person name="Ohm R.A."/>
            <person name="Patyshakuliyeva A."/>
            <person name="Rokas A."/>
            <person name="Ruiz-Duenas F.J."/>
            <person name="Sabat G."/>
            <person name="Salamov A."/>
            <person name="Samejima M."/>
            <person name="Schmutz J."/>
            <person name="Slot J.C."/>
            <person name="St John F."/>
            <person name="Stenlid J."/>
            <person name="Sun H."/>
            <person name="Sun S."/>
            <person name="Syed K."/>
            <person name="Tsang A."/>
            <person name="Wiebenga A."/>
            <person name="Young D."/>
            <person name="Pisabarro A."/>
            <person name="Eastwood D.C."/>
            <person name="Martin F."/>
            <person name="Cullen D."/>
            <person name="Grigoriev I.V."/>
            <person name="Hibbett D.S."/>
        </authorList>
    </citation>
    <scope>NUCLEOTIDE SEQUENCE [LARGE SCALE GENOMIC DNA]</scope>
    <source>
        <strain evidence="3">TFB10046</strain>
    </source>
</reference>
<evidence type="ECO:0000313" key="2">
    <source>
        <dbReference type="EMBL" id="EJD33372.1"/>
    </source>
</evidence>
<sequence length="62" mass="6989">MAFHSPPPPDIGLYAPHASHPTAHRLVADEVYQISKKRRARRQTAESRAAQPDQLVDRTTFP</sequence>
<name>J0D3V3_AURST</name>
<evidence type="ECO:0000256" key="1">
    <source>
        <dbReference type="SAM" id="MobiDB-lite"/>
    </source>
</evidence>